<protein>
    <submittedName>
        <fullName evidence="4">Response regulator transcription factor</fullName>
    </submittedName>
</protein>
<evidence type="ECO:0000259" key="3">
    <source>
        <dbReference type="PROSITE" id="PS50110"/>
    </source>
</evidence>
<reference evidence="4 5" key="1">
    <citation type="journal article" date="2019" name="Anaerobe">
        <title>Brachyspira catarrhinii sp. nov., an anaerobic intestinal spirochaete isolated from vervet monkeys may have been misidentified as Brachyspira aalborgi in previous studies.</title>
        <authorList>
            <person name="Phillips N.D."/>
            <person name="La T."/>
            <person name="Hampson D.J."/>
        </authorList>
    </citation>
    <scope>NUCLEOTIDE SEQUENCE [LARGE SCALE GENOMIC DNA]</scope>
    <source>
        <strain evidence="4 5">Z12</strain>
    </source>
</reference>
<accession>A0ABY2TU47</accession>
<feature type="modified residue" description="4-aspartylphosphate" evidence="2">
    <location>
        <position position="51"/>
    </location>
</feature>
<dbReference type="InterPro" id="IPR001789">
    <property type="entry name" value="Sig_transdc_resp-reg_receiver"/>
</dbReference>
<dbReference type="PANTHER" id="PTHR44591:SF3">
    <property type="entry name" value="RESPONSE REGULATORY DOMAIN-CONTAINING PROTEIN"/>
    <property type="match status" value="1"/>
</dbReference>
<evidence type="ECO:0000313" key="5">
    <source>
        <dbReference type="Proteomes" id="UP000310168"/>
    </source>
</evidence>
<proteinExistence type="predicted"/>
<dbReference type="PROSITE" id="PS50110">
    <property type="entry name" value="RESPONSE_REGULATORY"/>
    <property type="match status" value="1"/>
</dbReference>
<dbReference type="SMART" id="SM00448">
    <property type="entry name" value="REC"/>
    <property type="match status" value="1"/>
</dbReference>
<dbReference type="InterPro" id="IPR011006">
    <property type="entry name" value="CheY-like_superfamily"/>
</dbReference>
<comment type="caution">
    <text evidence="4">The sequence shown here is derived from an EMBL/GenBank/DDBJ whole genome shotgun (WGS) entry which is preliminary data.</text>
</comment>
<dbReference type="Gene3D" id="3.40.50.2300">
    <property type="match status" value="1"/>
</dbReference>
<organism evidence="4 5">
    <name type="scientific">Brachyspira catarrhinii</name>
    <dbReference type="NCBI Taxonomy" id="2528966"/>
    <lineage>
        <taxon>Bacteria</taxon>
        <taxon>Pseudomonadati</taxon>
        <taxon>Spirochaetota</taxon>
        <taxon>Spirochaetia</taxon>
        <taxon>Brachyspirales</taxon>
        <taxon>Brachyspiraceae</taxon>
        <taxon>Brachyspira</taxon>
    </lineage>
</organism>
<evidence type="ECO:0000256" key="1">
    <source>
        <dbReference type="ARBA" id="ARBA00022553"/>
    </source>
</evidence>
<dbReference type="Proteomes" id="UP000310168">
    <property type="component" value="Unassembled WGS sequence"/>
</dbReference>
<dbReference type="Pfam" id="PF00072">
    <property type="entry name" value="Response_reg"/>
    <property type="match status" value="1"/>
</dbReference>
<dbReference type="RefSeq" id="WP_137997254.1">
    <property type="nucleotide sequence ID" value="NZ_SJDU01000010.1"/>
</dbReference>
<feature type="domain" description="Response regulatory" evidence="3">
    <location>
        <begin position="2"/>
        <end position="118"/>
    </location>
</feature>
<dbReference type="PANTHER" id="PTHR44591">
    <property type="entry name" value="STRESS RESPONSE REGULATOR PROTEIN 1"/>
    <property type="match status" value="1"/>
</dbReference>
<evidence type="ECO:0000313" key="4">
    <source>
        <dbReference type="EMBL" id="TKZ36279.1"/>
    </source>
</evidence>
<evidence type="ECO:0000256" key="2">
    <source>
        <dbReference type="PROSITE-ProRule" id="PRU00169"/>
    </source>
</evidence>
<keyword evidence="1 2" id="KW-0597">Phosphoprotein</keyword>
<dbReference type="EMBL" id="SJDU01000010">
    <property type="protein sequence ID" value="TKZ36279.1"/>
    <property type="molecule type" value="Genomic_DNA"/>
</dbReference>
<keyword evidence="5" id="KW-1185">Reference proteome</keyword>
<sequence length="232" mass="26434">MRVLIYESDLKIRDSMMSILIMAGFDVVALKDKNKILNTLGKRPFNIAIIDVLEDDEEIINITKNICSDDRYNTVHTIVHTGEASKEFMTNMLEAGAIGFLLKPFNEKDFLARFNKILEKAKLTPKKLKYMTTNNFDNSDLVFRDDKNNRILHATMTELSAVSLKFIPIDIDLNLSGVIDNASIYIGPYTLNLSISIAGKNENEYTGNFKYISLFDLKLICKLVHDKNLEKL</sequence>
<dbReference type="InterPro" id="IPR050595">
    <property type="entry name" value="Bact_response_regulator"/>
</dbReference>
<dbReference type="SUPFAM" id="SSF52172">
    <property type="entry name" value="CheY-like"/>
    <property type="match status" value="1"/>
</dbReference>
<gene>
    <name evidence="4" type="ORF">EZH24_00905</name>
</gene>
<name>A0ABY2TU47_9SPIR</name>